<dbReference type="OrthoDB" id="9781413at2"/>
<dbReference type="InterPro" id="IPR006379">
    <property type="entry name" value="HAD-SF_hydro_IIB"/>
</dbReference>
<keyword evidence="2" id="KW-1185">Reference proteome</keyword>
<dbReference type="GO" id="GO:0016791">
    <property type="term" value="F:phosphatase activity"/>
    <property type="evidence" value="ECO:0007669"/>
    <property type="project" value="TreeGrafter"/>
</dbReference>
<evidence type="ECO:0000313" key="1">
    <source>
        <dbReference type="EMBL" id="KZL89914.1"/>
    </source>
</evidence>
<dbReference type="Gene3D" id="3.30.1240.10">
    <property type="match status" value="1"/>
</dbReference>
<dbReference type="NCBIfam" id="TIGR01484">
    <property type="entry name" value="HAD-SF-IIB"/>
    <property type="match status" value="1"/>
</dbReference>
<dbReference type="Pfam" id="PF08282">
    <property type="entry name" value="Hydrolase_3"/>
    <property type="match status" value="1"/>
</dbReference>
<evidence type="ECO:0000313" key="2">
    <source>
        <dbReference type="Proteomes" id="UP000076603"/>
    </source>
</evidence>
<proteinExistence type="predicted"/>
<dbReference type="PANTHER" id="PTHR10000">
    <property type="entry name" value="PHOSPHOSERINE PHOSPHATASE"/>
    <property type="match status" value="1"/>
</dbReference>
<gene>
    <name evidence="1" type="primary">ywpJ_2</name>
    <name evidence="1" type="ORF">CLMAG_49280</name>
</gene>
<dbReference type="InterPro" id="IPR023214">
    <property type="entry name" value="HAD_sf"/>
</dbReference>
<dbReference type="SFLD" id="SFLDG01144">
    <property type="entry name" value="C2.B.4:_PGP_Like"/>
    <property type="match status" value="1"/>
</dbReference>
<dbReference type="InterPro" id="IPR036412">
    <property type="entry name" value="HAD-like_sf"/>
</dbReference>
<name>A0A162RHN1_9CLOT</name>
<dbReference type="SUPFAM" id="SSF56784">
    <property type="entry name" value="HAD-like"/>
    <property type="match status" value="1"/>
</dbReference>
<dbReference type="NCBIfam" id="TIGR00099">
    <property type="entry name" value="Cof-subfamily"/>
    <property type="match status" value="1"/>
</dbReference>
<comment type="caution">
    <text evidence="1">The sequence shown here is derived from an EMBL/GenBank/DDBJ whole genome shotgun (WGS) entry which is preliminary data.</text>
</comment>
<dbReference type="SFLD" id="SFLDS00003">
    <property type="entry name" value="Haloacid_Dehalogenase"/>
    <property type="match status" value="1"/>
</dbReference>
<dbReference type="GO" id="GO:0005829">
    <property type="term" value="C:cytosol"/>
    <property type="evidence" value="ECO:0007669"/>
    <property type="project" value="TreeGrafter"/>
</dbReference>
<dbReference type="GO" id="GO:0000287">
    <property type="term" value="F:magnesium ion binding"/>
    <property type="evidence" value="ECO:0007669"/>
    <property type="project" value="TreeGrafter"/>
</dbReference>
<dbReference type="SFLD" id="SFLDG01140">
    <property type="entry name" value="C2.B:_Phosphomannomutase_and_P"/>
    <property type="match status" value="1"/>
</dbReference>
<organism evidence="1 2">
    <name type="scientific">Clostridium magnum DSM 2767</name>
    <dbReference type="NCBI Taxonomy" id="1121326"/>
    <lineage>
        <taxon>Bacteria</taxon>
        <taxon>Bacillati</taxon>
        <taxon>Bacillota</taxon>
        <taxon>Clostridia</taxon>
        <taxon>Eubacteriales</taxon>
        <taxon>Clostridiaceae</taxon>
        <taxon>Clostridium</taxon>
    </lineage>
</organism>
<dbReference type="Gene3D" id="3.40.50.1000">
    <property type="entry name" value="HAD superfamily/HAD-like"/>
    <property type="match status" value="1"/>
</dbReference>
<dbReference type="PROSITE" id="PS01229">
    <property type="entry name" value="COF_2"/>
    <property type="match status" value="1"/>
</dbReference>
<dbReference type="PANTHER" id="PTHR10000:SF55">
    <property type="entry name" value="5-AMINO-6-(5-PHOSPHO-D-RIBITYLAMINO)URACIL PHOSPHATASE YCSE"/>
    <property type="match status" value="1"/>
</dbReference>
<dbReference type="EC" id="3.1.3.-" evidence="1"/>
<accession>A0A162RHN1</accession>
<dbReference type="InterPro" id="IPR000150">
    <property type="entry name" value="Cof"/>
</dbReference>
<dbReference type="RefSeq" id="WP_066628352.1">
    <property type="nucleotide sequence ID" value="NZ_FQXL01000029.1"/>
</dbReference>
<keyword evidence="1" id="KW-0378">Hydrolase</keyword>
<protein>
    <submittedName>
        <fullName evidence="1">Putative phosphatase YwpJ</fullName>
        <ecNumber evidence="1">3.1.3.-</ecNumber>
    </submittedName>
</protein>
<dbReference type="CDD" id="cd07516">
    <property type="entry name" value="HAD_Pase"/>
    <property type="match status" value="1"/>
</dbReference>
<dbReference type="STRING" id="1121326.CLMAG_49280"/>
<dbReference type="EMBL" id="LWAE01000007">
    <property type="protein sequence ID" value="KZL89914.1"/>
    <property type="molecule type" value="Genomic_DNA"/>
</dbReference>
<sequence>MIQYKWCVCDMDGTLLNSKDIISEENEAALKKLQQMGLEVIIASGRVDLLMKPFIKQLNLKGNIICCNGGLIKNIETGEILYSKVMDKGAVREIIDYALGNNINFLIYTNKVVYSNKNNPKAEKYEKLNMSLSKDLQIPITYIDDSIIKNIHNIDIFKILLVCDNHEIVKVAQKHLSKSDKLTAVSSVKGLLDIMASNTSKGHGLKILSDKLDVDLDKVIAFGDNYNDVEMFQCVGMPIAMGNAEEDVKLQAKYVTKSNDEAGIAYAINNYILQK</sequence>
<dbReference type="Proteomes" id="UP000076603">
    <property type="component" value="Unassembled WGS sequence"/>
</dbReference>
<dbReference type="PATRIC" id="fig|1121326.3.peg.4990"/>
<dbReference type="AlphaFoldDB" id="A0A162RHN1"/>
<reference evidence="1 2" key="1">
    <citation type="submission" date="2016-04" db="EMBL/GenBank/DDBJ databases">
        <title>Genome sequence of Clostridium magnum DSM 2767.</title>
        <authorList>
            <person name="Poehlein A."/>
            <person name="Uhlig R."/>
            <person name="Fischer R."/>
            <person name="Bahl H."/>
            <person name="Daniel R."/>
        </authorList>
    </citation>
    <scope>NUCLEOTIDE SEQUENCE [LARGE SCALE GENOMIC DNA]</scope>
    <source>
        <strain evidence="1 2">DSM 2767</strain>
    </source>
</reference>